<keyword evidence="1" id="KW-0472">Membrane</keyword>
<name>A0A412EKM9_9FIRM</name>
<evidence type="ECO:0000256" key="1">
    <source>
        <dbReference type="SAM" id="Phobius"/>
    </source>
</evidence>
<accession>A0A412EKM9</accession>
<sequence length="130" mass="15133">MRKIKKLLIAAGVILFANYIIHLPMCVKDYANKDFGIYSTQTMHKHSTLTMSAVLKPASKSTLKFYISPHKSDFIFDYTNNFYAIINIPVYLWQFARANINPCVLFHWICGKYDKNKCSNAYFLLSRHIL</sequence>
<feature type="transmembrane region" description="Helical" evidence="1">
    <location>
        <begin position="7"/>
        <end position="25"/>
    </location>
</feature>
<protein>
    <submittedName>
        <fullName evidence="2">Uncharacterized protein</fullName>
    </submittedName>
</protein>
<reference evidence="2 3" key="1">
    <citation type="submission" date="2018-08" db="EMBL/GenBank/DDBJ databases">
        <title>A genome reference for cultivated species of the human gut microbiota.</title>
        <authorList>
            <person name="Zou Y."/>
            <person name="Xue W."/>
            <person name="Luo G."/>
        </authorList>
    </citation>
    <scope>NUCLEOTIDE SEQUENCE [LARGE SCALE GENOMIC DNA]</scope>
    <source>
        <strain evidence="2 3">AF25-21</strain>
    </source>
</reference>
<dbReference type="RefSeq" id="WP_118031755.1">
    <property type="nucleotide sequence ID" value="NZ_QRUH01000029.1"/>
</dbReference>
<evidence type="ECO:0000313" key="2">
    <source>
        <dbReference type="EMBL" id="RGR44403.1"/>
    </source>
</evidence>
<keyword evidence="1" id="KW-1133">Transmembrane helix</keyword>
<gene>
    <name evidence="2" type="ORF">DWY46_18715</name>
</gene>
<dbReference type="EMBL" id="QRUH01000029">
    <property type="protein sequence ID" value="RGR44403.1"/>
    <property type="molecule type" value="Genomic_DNA"/>
</dbReference>
<keyword evidence="1" id="KW-0812">Transmembrane</keyword>
<dbReference type="Proteomes" id="UP000285839">
    <property type="component" value="Unassembled WGS sequence"/>
</dbReference>
<proteinExistence type="predicted"/>
<organism evidence="2 3">
    <name type="scientific">Blautia obeum</name>
    <dbReference type="NCBI Taxonomy" id="40520"/>
    <lineage>
        <taxon>Bacteria</taxon>
        <taxon>Bacillati</taxon>
        <taxon>Bacillota</taxon>
        <taxon>Clostridia</taxon>
        <taxon>Lachnospirales</taxon>
        <taxon>Lachnospiraceae</taxon>
        <taxon>Blautia</taxon>
    </lineage>
</organism>
<dbReference type="AlphaFoldDB" id="A0A412EKM9"/>
<comment type="caution">
    <text evidence="2">The sequence shown here is derived from an EMBL/GenBank/DDBJ whole genome shotgun (WGS) entry which is preliminary data.</text>
</comment>
<evidence type="ECO:0000313" key="3">
    <source>
        <dbReference type="Proteomes" id="UP000285839"/>
    </source>
</evidence>